<dbReference type="PANTHER" id="PTHR36710">
    <property type="entry name" value="PECTINESTERASE INHIBITOR-LIKE"/>
    <property type="match status" value="1"/>
</dbReference>
<dbReference type="InterPro" id="IPR035513">
    <property type="entry name" value="Invertase/methylesterase_inhib"/>
</dbReference>
<organism evidence="5 6">
    <name type="scientific">Rehmannia glutinosa</name>
    <name type="common">Chinese foxglove</name>
    <dbReference type="NCBI Taxonomy" id="99300"/>
    <lineage>
        <taxon>Eukaryota</taxon>
        <taxon>Viridiplantae</taxon>
        <taxon>Streptophyta</taxon>
        <taxon>Embryophyta</taxon>
        <taxon>Tracheophyta</taxon>
        <taxon>Spermatophyta</taxon>
        <taxon>Magnoliopsida</taxon>
        <taxon>eudicotyledons</taxon>
        <taxon>Gunneridae</taxon>
        <taxon>Pentapetalae</taxon>
        <taxon>asterids</taxon>
        <taxon>lamiids</taxon>
        <taxon>Lamiales</taxon>
        <taxon>Orobanchaceae</taxon>
        <taxon>Rehmannieae</taxon>
        <taxon>Rehmannia</taxon>
    </lineage>
</organism>
<gene>
    <name evidence="5" type="ORF">DH2020_013443</name>
</gene>
<keyword evidence="6" id="KW-1185">Reference proteome</keyword>
<dbReference type="InterPro" id="IPR052421">
    <property type="entry name" value="PCW_Enzyme_Inhibitor"/>
</dbReference>
<dbReference type="Proteomes" id="UP001318860">
    <property type="component" value="Unassembled WGS sequence"/>
</dbReference>
<dbReference type="EMBL" id="JABTTQ020000006">
    <property type="protein sequence ID" value="KAK6153804.1"/>
    <property type="molecule type" value="Genomic_DNA"/>
</dbReference>
<evidence type="ECO:0000256" key="1">
    <source>
        <dbReference type="ARBA" id="ARBA00022729"/>
    </source>
</evidence>
<dbReference type="CDD" id="cd15797">
    <property type="entry name" value="PMEI"/>
    <property type="match status" value="1"/>
</dbReference>
<keyword evidence="1" id="KW-0732">Signal</keyword>
<evidence type="ECO:0000256" key="2">
    <source>
        <dbReference type="ARBA" id="ARBA00023157"/>
    </source>
</evidence>
<dbReference type="PANTHER" id="PTHR36710:SF1">
    <property type="entry name" value="F14J9.2 PROTEIN"/>
    <property type="match status" value="1"/>
</dbReference>
<evidence type="ECO:0000256" key="3">
    <source>
        <dbReference type="ARBA" id="ARBA00038471"/>
    </source>
</evidence>
<protein>
    <recommendedName>
        <fullName evidence="4">Pectinesterase inhibitor domain-containing protein</fullName>
    </recommendedName>
</protein>
<evidence type="ECO:0000313" key="6">
    <source>
        <dbReference type="Proteomes" id="UP001318860"/>
    </source>
</evidence>
<dbReference type="Pfam" id="PF04043">
    <property type="entry name" value="PMEI"/>
    <property type="match status" value="1"/>
</dbReference>
<comment type="similarity">
    <text evidence="3">Belongs to the PMEI family.</text>
</comment>
<dbReference type="Gene3D" id="1.20.140.40">
    <property type="entry name" value="Invertase/pectin methylesterase inhibitor family protein"/>
    <property type="match status" value="1"/>
</dbReference>
<dbReference type="NCBIfam" id="TIGR01614">
    <property type="entry name" value="PME_inhib"/>
    <property type="match status" value="1"/>
</dbReference>
<dbReference type="SUPFAM" id="SSF101148">
    <property type="entry name" value="Plant invertase/pectin methylesterase inhibitor"/>
    <property type="match status" value="1"/>
</dbReference>
<dbReference type="InterPro" id="IPR034086">
    <property type="entry name" value="PMEI_plant"/>
</dbReference>
<feature type="domain" description="Pectinesterase inhibitor" evidence="4">
    <location>
        <begin position="30"/>
        <end position="174"/>
    </location>
</feature>
<dbReference type="InterPro" id="IPR006501">
    <property type="entry name" value="Pectinesterase_inhib_dom"/>
</dbReference>
<sequence>MIYRRAVKQARQDRRVKGESWIGSDQTAVDTQSLITKICRGTNDFVFCNNVFEKHLYTPTTDIKGLTQIAITQTTIYATNTRIFISKAIAAEKNKELQNLYRICLTGYELLLGQFVDANLNFAKGDYRSMLFNIGKCERFVSDCQNVLGGSRAPPQLGTQNNQNRVLVQMSRLSGELIGK</sequence>
<name>A0ABR0X303_REHGL</name>
<dbReference type="SMART" id="SM00856">
    <property type="entry name" value="PMEI"/>
    <property type="match status" value="1"/>
</dbReference>
<proteinExistence type="inferred from homology"/>
<comment type="caution">
    <text evidence="5">The sequence shown here is derived from an EMBL/GenBank/DDBJ whole genome shotgun (WGS) entry which is preliminary data.</text>
</comment>
<accession>A0ABR0X303</accession>
<evidence type="ECO:0000313" key="5">
    <source>
        <dbReference type="EMBL" id="KAK6153804.1"/>
    </source>
</evidence>
<evidence type="ECO:0000259" key="4">
    <source>
        <dbReference type="SMART" id="SM00856"/>
    </source>
</evidence>
<reference evidence="5 6" key="1">
    <citation type="journal article" date="2021" name="Comput. Struct. Biotechnol. J.">
        <title>De novo genome assembly of the potent medicinal plant Rehmannia glutinosa using nanopore technology.</title>
        <authorList>
            <person name="Ma L."/>
            <person name="Dong C."/>
            <person name="Song C."/>
            <person name="Wang X."/>
            <person name="Zheng X."/>
            <person name="Niu Y."/>
            <person name="Chen S."/>
            <person name="Feng W."/>
        </authorList>
    </citation>
    <scope>NUCLEOTIDE SEQUENCE [LARGE SCALE GENOMIC DNA]</scope>
    <source>
        <strain evidence="5">DH-2019</strain>
    </source>
</reference>
<keyword evidence="2" id="KW-1015">Disulfide bond</keyword>